<feature type="domain" description="NYN" evidence="1">
    <location>
        <begin position="231"/>
        <end position="340"/>
    </location>
</feature>
<proteinExistence type="predicted"/>
<gene>
    <name evidence="2" type="ORF">IAA61_09165</name>
</gene>
<name>A0A9D1MD45_9FIRM</name>
<dbReference type="Proteomes" id="UP000824109">
    <property type="component" value="Unassembled WGS sequence"/>
</dbReference>
<evidence type="ECO:0000259" key="1">
    <source>
        <dbReference type="Pfam" id="PF01936"/>
    </source>
</evidence>
<organism evidence="2 3">
    <name type="scientific">Candidatus Ornithomonoglobus merdipullorum</name>
    <dbReference type="NCBI Taxonomy" id="2840895"/>
    <lineage>
        <taxon>Bacteria</taxon>
        <taxon>Bacillati</taxon>
        <taxon>Bacillota</taxon>
        <taxon>Clostridia</taxon>
        <taxon>Candidatus Ornithomonoglobus</taxon>
    </lineage>
</organism>
<reference evidence="2" key="1">
    <citation type="submission" date="2020-10" db="EMBL/GenBank/DDBJ databases">
        <authorList>
            <person name="Gilroy R."/>
        </authorList>
    </citation>
    <scope>NUCLEOTIDE SEQUENCE</scope>
    <source>
        <strain evidence="2">USAMLcec3-3695</strain>
    </source>
</reference>
<sequence length="453" mass="53414">MRTLTKNVVTRIAYMIGVRDDVLEKNYGQDSPEILEEIRSSKEARIIRILNIVRSMMMQKYSKIDSALRYELKNIDSIDVFDHDDIKWLEKNNVHLLQVNTTLDKYLIKVNQLITTHINDCKNLIPEWITWEYVKGLFVIPGCMASNSDAVLKLLREERRIYMTNIMFYPFQLYIHWKPADYGNVFNTDRKFLTILYQMHHQEFYDNNKVMDANEGIKDNIYNFIEDSDAAAIVVDCENSDVYKLYSVLKNLNQDELAKIKKIILYDDYHTNNAWKLLERLTHIPTERIEVERVTEAKSLVDIKMTAGVCKEYYENNIQSFILVSSDSDFWGLISSLPQADFLVMIEYDKCGMNIKRVLRENNIYYCSIDDFNTGNISEIKTLALRTALRDIVNEFNTTGIWPDMDHKSLVDNIYRSCRIEPTPTERRTFVDKYIRTLKFEINKDGRFNIVMK</sequence>
<comment type="caution">
    <text evidence="2">The sequence shown here is derived from an EMBL/GenBank/DDBJ whole genome shotgun (WGS) entry which is preliminary data.</text>
</comment>
<evidence type="ECO:0000313" key="2">
    <source>
        <dbReference type="EMBL" id="HIU57959.1"/>
    </source>
</evidence>
<accession>A0A9D1MD45</accession>
<protein>
    <submittedName>
        <fullName evidence="2">NYN domain-containing protein</fullName>
    </submittedName>
</protein>
<dbReference type="InterPro" id="IPR021139">
    <property type="entry name" value="NYN"/>
</dbReference>
<dbReference type="EMBL" id="DVNB01000093">
    <property type="protein sequence ID" value="HIU57959.1"/>
    <property type="molecule type" value="Genomic_DNA"/>
</dbReference>
<dbReference type="GO" id="GO:0004540">
    <property type="term" value="F:RNA nuclease activity"/>
    <property type="evidence" value="ECO:0007669"/>
    <property type="project" value="InterPro"/>
</dbReference>
<reference evidence="2" key="2">
    <citation type="journal article" date="2021" name="PeerJ">
        <title>Extensive microbial diversity within the chicken gut microbiome revealed by metagenomics and culture.</title>
        <authorList>
            <person name="Gilroy R."/>
            <person name="Ravi A."/>
            <person name="Getino M."/>
            <person name="Pursley I."/>
            <person name="Horton D.L."/>
            <person name="Alikhan N.F."/>
            <person name="Baker D."/>
            <person name="Gharbi K."/>
            <person name="Hall N."/>
            <person name="Watson M."/>
            <person name="Adriaenssens E.M."/>
            <person name="Foster-Nyarko E."/>
            <person name="Jarju S."/>
            <person name="Secka A."/>
            <person name="Antonio M."/>
            <person name="Oren A."/>
            <person name="Chaudhuri R.R."/>
            <person name="La Ragione R."/>
            <person name="Hildebrand F."/>
            <person name="Pallen M.J."/>
        </authorList>
    </citation>
    <scope>NUCLEOTIDE SEQUENCE</scope>
    <source>
        <strain evidence="2">USAMLcec3-3695</strain>
    </source>
</reference>
<dbReference type="Pfam" id="PF01936">
    <property type="entry name" value="NYN"/>
    <property type="match status" value="1"/>
</dbReference>
<dbReference type="AlphaFoldDB" id="A0A9D1MD45"/>
<evidence type="ECO:0000313" key="3">
    <source>
        <dbReference type="Proteomes" id="UP000824109"/>
    </source>
</evidence>
<dbReference type="Gene3D" id="3.40.50.1010">
    <property type="entry name" value="5'-nuclease"/>
    <property type="match status" value="1"/>
</dbReference>